<keyword evidence="2" id="KW-1185">Reference proteome</keyword>
<accession>A0A9X1G087</accession>
<proteinExistence type="predicted"/>
<name>A0A9X1G087_9RHOB</name>
<dbReference type="Proteomes" id="UP001138661">
    <property type="component" value="Unassembled WGS sequence"/>
</dbReference>
<reference evidence="1" key="1">
    <citation type="submission" date="2021-07" db="EMBL/GenBank/DDBJ databases">
        <title>Roseobacter insulae sp. nov., isolated from a tidal flat.</title>
        <authorList>
            <person name="Park S."/>
            <person name="Yoon J.-H."/>
        </authorList>
    </citation>
    <scope>NUCLEOTIDE SEQUENCE</scope>
    <source>
        <strain evidence="1">YSTF-M11</strain>
    </source>
</reference>
<evidence type="ECO:0000313" key="1">
    <source>
        <dbReference type="EMBL" id="MBW4710831.1"/>
    </source>
</evidence>
<dbReference type="EMBL" id="JAHXDN010000012">
    <property type="protein sequence ID" value="MBW4710831.1"/>
    <property type="molecule type" value="Genomic_DNA"/>
</dbReference>
<comment type="caution">
    <text evidence="1">The sequence shown here is derived from an EMBL/GenBank/DDBJ whole genome shotgun (WGS) entry which is preliminary data.</text>
</comment>
<organism evidence="1 2">
    <name type="scientific">Roseobacter insulae</name>
    <dbReference type="NCBI Taxonomy" id="2859783"/>
    <lineage>
        <taxon>Bacteria</taxon>
        <taxon>Pseudomonadati</taxon>
        <taxon>Pseudomonadota</taxon>
        <taxon>Alphaproteobacteria</taxon>
        <taxon>Rhodobacterales</taxon>
        <taxon>Roseobacteraceae</taxon>
        <taxon>Roseobacter</taxon>
    </lineage>
</organism>
<dbReference type="AlphaFoldDB" id="A0A9X1G087"/>
<protein>
    <submittedName>
        <fullName evidence="1">Uncharacterized protein</fullName>
    </submittedName>
</protein>
<gene>
    <name evidence="1" type="ORF">KX928_23830</name>
</gene>
<evidence type="ECO:0000313" key="2">
    <source>
        <dbReference type="Proteomes" id="UP001138661"/>
    </source>
</evidence>
<sequence length="78" mass="8516">MVASGLAMAYGFDLIDIVFHGSKAPISPALRASLQHSIHELAAFALVVRHIGASLHHSVIFKDGLLSRMWFGQCRTQD</sequence>